<evidence type="ECO:0000256" key="2">
    <source>
        <dbReference type="ARBA" id="ARBA00022801"/>
    </source>
</evidence>
<dbReference type="PANTHER" id="PTHR31339">
    <property type="entry name" value="PECTIN LYASE-RELATED"/>
    <property type="match status" value="1"/>
</dbReference>
<dbReference type="SMART" id="SM00710">
    <property type="entry name" value="PbH1"/>
    <property type="match status" value="5"/>
</dbReference>
<dbReference type="SUPFAM" id="SSF51126">
    <property type="entry name" value="Pectin lyase-like"/>
    <property type="match status" value="1"/>
</dbReference>
<evidence type="ECO:0000256" key="5">
    <source>
        <dbReference type="SAM" id="SignalP"/>
    </source>
</evidence>
<dbReference type="InterPro" id="IPR006311">
    <property type="entry name" value="TAT_signal"/>
</dbReference>
<dbReference type="RefSeq" id="WP_218134898.1">
    <property type="nucleotide sequence ID" value="NZ_FNON01000007.1"/>
</dbReference>
<dbReference type="InterPro" id="IPR051801">
    <property type="entry name" value="GH28_Enzymes"/>
</dbReference>
<feature type="chain" id="PRO_5011433476" evidence="5">
    <location>
        <begin position="28"/>
        <end position="459"/>
    </location>
</feature>
<dbReference type="Pfam" id="PF00295">
    <property type="entry name" value="Glyco_hydro_28"/>
    <property type="match status" value="1"/>
</dbReference>
<dbReference type="GO" id="GO:0004650">
    <property type="term" value="F:polygalacturonase activity"/>
    <property type="evidence" value="ECO:0007669"/>
    <property type="project" value="InterPro"/>
</dbReference>
<feature type="signal peptide" evidence="5">
    <location>
        <begin position="1"/>
        <end position="27"/>
    </location>
</feature>
<evidence type="ECO:0000313" key="7">
    <source>
        <dbReference type="Proteomes" id="UP000199515"/>
    </source>
</evidence>
<dbReference type="Gene3D" id="2.160.20.10">
    <property type="entry name" value="Single-stranded right-handed beta-helix, Pectin lyase-like"/>
    <property type="match status" value="1"/>
</dbReference>
<dbReference type="InterPro" id="IPR006626">
    <property type="entry name" value="PbH1"/>
</dbReference>
<dbReference type="InterPro" id="IPR000743">
    <property type="entry name" value="Glyco_hydro_28"/>
</dbReference>
<organism evidence="6 7">
    <name type="scientific">Amycolatopsis xylanica</name>
    <dbReference type="NCBI Taxonomy" id="589385"/>
    <lineage>
        <taxon>Bacteria</taxon>
        <taxon>Bacillati</taxon>
        <taxon>Actinomycetota</taxon>
        <taxon>Actinomycetes</taxon>
        <taxon>Pseudonocardiales</taxon>
        <taxon>Pseudonocardiaceae</taxon>
        <taxon>Amycolatopsis</taxon>
    </lineage>
</organism>
<proteinExistence type="inferred from homology"/>
<dbReference type="PROSITE" id="PS51318">
    <property type="entry name" value="TAT"/>
    <property type="match status" value="1"/>
</dbReference>
<name>A0A1H3MZX0_9PSEU</name>
<evidence type="ECO:0000313" key="6">
    <source>
        <dbReference type="EMBL" id="SDY81755.1"/>
    </source>
</evidence>
<gene>
    <name evidence="6" type="ORF">SAMN05421504_10758</name>
</gene>
<dbReference type="STRING" id="589385.SAMN05421504_10758"/>
<evidence type="ECO:0000256" key="4">
    <source>
        <dbReference type="RuleBase" id="RU361169"/>
    </source>
</evidence>
<evidence type="ECO:0000256" key="3">
    <source>
        <dbReference type="ARBA" id="ARBA00023295"/>
    </source>
</evidence>
<reference evidence="6 7" key="1">
    <citation type="submission" date="2016-10" db="EMBL/GenBank/DDBJ databases">
        <authorList>
            <person name="de Groot N.N."/>
        </authorList>
    </citation>
    <scope>NUCLEOTIDE SEQUENCE [LARGE SCALE GENOMIC DNA]</scope>
    <source>
        <strain evidence="6 7">CPCC 202699</strain>
    </source>
</reference>
<protein>
    <submittedName>
        <fullName evidence="6">Glycosyl hydrolases family 28</fullName>
    </submittedName>
</protein>
<dbReference type="EMBL" id="FNON01000007">
    <property type="protein sequence ID" value="SDY81755.1"/>
    <property type="molecule type" value="Genomic_DNA"/>
</dbReference>
<keyword evidence="3 4" id="KW-0326">Glycosidase</keyword>
<keyword evidence="5" id="KW-0732">Signal</keyword>
<keyword evidence="7" id="KW-1185">Reference proteome</keyword>
<keyword evidence="2 4" id="KW-0378">Hydrolase</keyword>
<sequence length="459" mass="49460">MNPSRRAFLAGTAALAALPFAGQTAEASIFDPWHKVPWLLARIRPPRFPHRTFGITEFGAVDGGVTKNTEAFRRAITACHRAGGGRVVVPAGTFLTGPIELLSNVELHLEAGATVTFSTEPADYLPVVQVRYEGTLCYNYRPFIHADGACDIAITGQGTLDGRGPQGPWASFGSNNADTALLRKMGNDGVPVEQRVFGEGHKIRPSFIGLYHSRNILISGIEIKNPPMWSLHPVFCHNVTVENVTFRTTNSQGDGVDLDSTRYAHIVGCRMDTNDDCVVIKSGRDADGRRVGIPTRDVVVERCKFSGRWGGVTVGSEMSGGAYDIFARDCEINAPDFPGRYPIKHALYVKTNTDRGGVIDGIHLRNIHGTGVEREVLFVSMLYNGGGTAGVNPAIRNITVDGMKIDGGKIAASFTGLPDAHIGKVRVTNSTFTNIASPNAITNTDDLTFRNSTINGQPV</sequence>
<dbReference type="PANTHER" id="PTHR31339:SF9">
    <property type="entry name" value="PLASMIN AND FIBRONECTIN-BINDING PROTEIN A"/>
    <property type="match status" value="1"/>
</dbReference>
<comment type="similarity">
    <text evidence="1 4">Belongs to the glycosyl hydrolase 28 family.</text>
</comment>
<dbReference type="InterPro" id="IPR011050">
    <property type="entry name" value="Pectin_lyase_fold/virulence"/>
</dbReference>
<dbReference type="GO" id="GO:0005975">
    <property type="term" value="P:carbohydrate metabolic process"/>
    <property type="evidence" value="ECO:0007669"/>
    <property type="project" value="InterPro"/>
</dbReference>
<accession>A0A1H3MZX0</accession>
<dbReference type="AlphaFoldDB" id="A0A1H3MZX0"/>
<dbReference type="Proteomes" id="UP000199515">
    <property type="component" value="Unassembled WGS sequence"/>
</dbReference>
<evidence type="ECO:0000256" key="1">
    <source>
        <dbReference type="ARBA" id="ARBA00008834"/>
    </source>
</evidence>
<dbReference type="InterPro" id="IPR012334">
    <property type="entry name" value="Pectin_lyas_fold"/>
</dbReference>